<feature type="signal peptide" evidence="1">
    <location>
        <begin position="1"/>
        <end position="33"/>
    </location>
</feature>
<dbReference type="Proteomes" id="UP000694411">
    <property type="component" value="Chromosome 11"/>
</dbReference>
<evidence type="ECO:0000313" key="2">
    <source>
        <dbReference type="Ensembl" id="ENSTGEP00000028413.1"/>
    </source>
</evidence>
<sequence>MICLAWPRKVCIEMVLIHASGLLLLLQLPGTCAAKGPVRTPSKAISLPQKEEDIHNYCDIDMACFLVEWEKDDNIKKDLREHKRP</sequence>
<dbReference type="Ensembl" id="ENSTGET00000033852.1">
    <property type="protein sequence ID" value="ENSTGEP00000028413.1"/>
    <property type="gene ID" value="ENSTGEG00000022872.1"/>
</dbReference>
<dbReference type="AlphaFoldDB" id="A0A8D2G109"/>
<reference evidence="2" key="1">
    <citation type="submission" date="2018-05" db="EMBL/GenBank/DDBJ databases">
        <title>Whole genome of Theropithecus gelada.</title>
        <authorList>
            <person name="Chiou K.L."/>
            <person name="Snyder-Mackler N."/>
        </authorList>
    </citation>
    <scope>NUCLEOTIDE SEQUENCE [LARGE SCALE GENOMIC DNA]</scope>
</reference>
<accession>A0A8D2G109</accession>
<evidence type="ECO:0000313" key="3">
    <source>
        <dbReference type="Proteomes" id="UP000694411"/>
    </source>
</evidence>
<name>A0A8D2G109_THEGE</name>
<reference evidence="2" key="2">
    <citation type="submission" date="2025-08" db="UniProtKB">
        <authorList>
            <consortium name="Ensembl"/>
        </authorList>
    </citation>
    <scope>IDENTIFICATION</scope>
</reference>
<proteinExistence type="predicted"/>
<reference evidence="2" key="3">
    <citation type="submission" date="2025-09" db="UniProtKB">
        <authorList>
            <consortium name="Ensembl"/>
        </authorList>
    </citation>
    <scope>IDENTIFICATION</scope>
</reference>
<organism evidence="2 3">
    <name type="scientific">Theropithecus gelada</name>
    <name type="common">Gelada baboon</name>
    <dbReference type="NCBI Taxonomy" id="9565"/>
    <lineage>
        <taxon>Eukaryota</taxon>
        <taxon>Metazoa</taxon>
        <taxon>Chordata</taxon>
        <taxon>Craniata</taxon>
        <taxon>Vertebrata</taxon>
        <taxon>Euteleostomi</taxon>
        <taxon>Mammalia</taxon>
        <taxon>Eutheria</taxon>
        <taxon>Euarchontoglires</taxon>
        <taxon>Primates</taxon>
        <taxon>Haplorrhini</taxon>
        <taxon>Catarrhini</taxon>
        <taxon>Cercopithecidae</taxon>
        <taxon>Cercopithecinae</taxon>
        <taxon>Theropithecus</taxon>
    </lineage>
</organism>
<keyword evidence="1" id="KW-0732">Signal</keyword>
<evidence type="ECO:0000256" key="1">
    <source>
        <dbReference type="SAM" id="SignalP"/>
    </source>
</evidence>
<keyword evidence="3" id="KW-1185">Reference proteome</keyword>
<protein>
    <submittedName>
        <fullName evidence="2">Uncharacterized protein</fullName>
    </submittedName>
</protein>
<feature type="chain" id="PRO_5034315729" evidence="1">
    <location>
        <begin position="34"/>
        <end position="85"/>
    </location>
</feature>